<dbReference type="PROSITE" id="PS00041">
    <property type="entry name" value="HTH_ARAC_FAMILY_1"/>
    <property type="match status" value="1"/>
</dbReference>
<evidence type="ECO:0000313" key="5">
    <source>
        <dbReference type="EMBL" id="QDU87057.1"/>
    </source>
</evidence>
<evidence type="ECO:0000313" key="6">
    <source>
        <dbReference type="Proteomes" id="UP000317429"/>
    </source>
</evidence>
<keyword evidence="2" id="KW-0238">DNA-binding</keyword>
<keyword evidence="6" id="KW-1185">Reference proteome</keyword>
<dbReference type="InterPro" id="IPR028082">
    <property type="entry name" value="Peripla_BP_I"/>
</dbReference>
<feature type="domain" description="HTH araC/xylS-type" evidence="4">
    <location>
        <begin position="289"/>
        <end position="387"/>
    </location>
</feature>
<evidence type="ECO:0000256" key="3">
    <source>
        <dbReference type="ARBA" id="ARBA00023163"/>
    </source>
</evidence>
<dbReference type="SMART" id="SM00342">
    <property type="entry name" value="HTH_ARAC"/>
    <property type="match status" value="1"/>
</dbReference>
<dbReference type="Gene3D" id="1.10.10.60">
    <property type="entry name" value="Homeodomain-like"/>
    <property type="match status" value="1"/>
</dbReference>
<gene>
    <name evidence="5" type="primary">xylR_1</name>
    <name evidence="5" type="ORF">Pla175_04120</name>
</gene>
<dbReference type="RefSeq" id="WP_145280855.1">
    <property type="nucleotide sequence ID" value="NZ_CP036291.1"/>
</dbReference>
<dbReference type="InterPro" id="IPR009057">
    <property type="entry name" value="Homeodomain-like_sf"/>
</dbReference>
<reference evidence="5 6" key="1">
    <citation type="submission" date="2019-02" db="EMBL/GenBank/DDBJ databases">
        <title>Deep-cultivation of Planctomycetes and their phenomic and genomic characterization uncovers novel biology.</title>
        <authorList>
            <person name="Wiegand S."/>
            <person name="Jogler M."/>
            <person name="Boedeker C."/>
            <person name="Pinto D."/>
            <person name="Vollmers J."/>
            <person name="Rivas-Marin E."/>
            <person name="Kohn T."/>
            <person name="Peeters S.H."/>
            <person name="Heuer A."/>
            <person name="Rast P."/>
            <person name="Oberbeckmann S."/>
            <person name="Bunk B."/>
            <person name="Jeske O."/>
            <person name="Meyerdierks A."/>
            <person name="Storesund J.E."/>
            <person name="Kallscheuer N."/>
            <person name="Luecker S."/>
            <person name="Lage O.M."/>
            <person name="Pohl T."/>
            <person name="Merkel B.J."/>
            <person name="Hornburger P."/>
            <person name="Mueller R.-W."/>
            <person name="Bruemmer F."/>
            <person name="Labrenz M."/>
            <person name="Spormann A.M."/>
            <person name="Op den Camp H."/>
            <person name="Overmann J."/>
            <person name="Amann R."/>
            <person name="Jetten M.S.M."/>
            <person name="Mascher T."/>
            <person name="Medema M.H."/>
            <person name="Devos D.P."/>
            <person name="Kaster A.-K."/>
            <person name="Ovreas L."/>
            <person name="Rohde M."/>
            <person name="Galperin M.Y."/>
            <person name="Jogler C."/>
        </authorList>
    </citation>
    <scope>NUCLEOTIDE SEQUENCE [LARGE SCALE GENOMIC DNA]</scope>
    <source>
        <strain evidence="5 6">Pla175</strain>
    </source>
</reference>
<dbReference type="EMBL" id="CP036291">
    <property type="protein sequence ID" value="QDU87057.1"/>
    <property type="molecule type" value="Genomic_DNA"/>
</dbReference>
<dbReference type="InterPro" id="IPR018062">
    <property type="entry name" value="HTH_AraC-typ_CS"/>
</dbReference>
<evidence type="ECO:0000256" key="2">
    <source>
        <dbReference type="ARBA" id="ARBA00023125"/>
    </source>
</evidence>
<dbReference type="GO" id="GO:0003700">
    <property type="term" value="F:DNA-binding transcription factor activity"/>
    <property type="evidence" value="ECO:0007669"/>
    <property type="project" value="InterPro"/>
</dbReference>
<dbReference type="PANTHER" id="PTHR30146:SF24">
    <property type="entry name" value="XYLOSE OPERON REGULATORY PROTEIN"/>
    <property type="match status" value="1"/>
</dbReference>
<dbReference type="InterPro" id="IPR046335">
    <property type="entry name" value="LacI/GalR-like_sensor"/>
</dbReference>
<keyword evidence="3" id="KW-0804">Transcription</keyword>
<dbReference type="OrthoDB" id="9795616at2"/>
<dbReference type="Gene3D" id="3.40.50.2300">
    <property type="match status" value="2"/>
</dbReference>
<dbReference type="Pfam" id="PF13377">
    <property type="entry name" value="Peripla_BP_3"/>
    <property type="match status" value="1"/>
</dbReference>
<evidence type="ECO:0000259" key="4">
    <source>
        <dbReference type="PROSITE" id="PS01124"/>
    </source>
</evidence>
<dbReference type="PROSITE" id="PS01124">
    <property type="entry name" value="HTH_ARAC_FAMILY_2"/>
    <property type="match status" value="1"/>
</dbReference>
<dbReference type="CDD" id="cd01543">
    <property type="entry name" value="PBP1_XylR"/>
    <property type="match status" value="1"/>
</dbReference>
<accession>A0A518D6F2</accession>
<protein>
    <submittedName>
        <fullName evidence="5">Xylose operon regulatory protein</fullName>
    </submittedName>
</protein>
<dbReference type="PANTHER" id="PTHR30146">
    <property type="entry name" value="LACI-RELATED TRANSCRIPTIONAL REPRESSOR"/>
    <property type="match status" value="1"/>
</dbReference>
<keyword evidence="1" id="KW-0805">Transcription regulation</keyword>
<dbReference type="AlphaFoldDB" id="A0A518D6F2"/>
<organism evidence="5 6">
    <name type="scientific">Pirellulimonas nuda</name>
    <dbReference type="NCBI Taxonomy" id="2528009"/>
    <lineage>
        <taxon>Bacteria</taxon>
        <taxon>Pseudomonadati</taxon>
        <taxon>Planctomycetota</taxon>
        <taxon>Planctomycetia</taxon>
        <taxon>Pirellulales</taxon>
        <taxon>Lacipirellulaceae</taxon>
        <taxon>Pirellulimonas</taxon>
    </lineage>
</organism>
<dbReference type="Pfam" id="PF22177">
    <property type="entry name" value="PBP1_XylR"/>
    <property type="match status" value="1"/>
</dbReference>
<proteinExistence type="predicted"/>
<dbReference type="Pfam" id="PF12833">
    <property type="entry name" value="HTH_18"/>
    <property type="match status" value="1"/>
</dbReference>
<dbReference type="InterPro" id="IPR018060">
    <property type="entry name" value="HTH_AraC"/>
</dbReference>
<dbReference type="Proteomes" id="UP000317429">
    <property type="component" value="Chromosome"/>
</dbReference>
<dbReference type="InterPro" id="IPR054031">
    <property type="entry name" value="XylR_PBP1"/>
</dbReference>
<name>A0A518D6F2_9BACT</name>
<dbReference type="SUPFAM" id="SSF46689">
    <property type="entry name" value="Homeodomain-like"/>
    <property type="match status" value="2"/>
</dbReference>
<dbReference type="SUPFAM" id="SSF53822">
    <property type="entry name" value="Periplasmic binding protein-like I"/>
    <property type="match status" value="1"/>
</dbReference>
<sequence>MPPSSTPKVALLEEASRGFGRALLKGVAHYIRVHGPWSIHLQPTATSRVVPDLDAWEGDGVIARVETPQALDVLRKINKPTVLVDAEPDWDLGNGEWPVARVASDSLAAARMAAAHLVERGFSEFAFLGSAQRVWSHRRERAFTEAIRLAGHEARVFDLPTSGKRRPWAKELRHLADWVEQLPRPIGVMTANDDRGRQLLDACRLAGVRCPEDIAVIGVDDDLLLCELSDPPLSSIALNAERGGFQAAETLDRMMQGKAPPQDEMLVEALHVVERRSTDSLAIAQPEVVAALRFIHAHRDKHVSVDEVAAHVGVPRRTLEIRFREQLGRTILNEVQRVRLDHAKRLLQESDLPIPAVAQASGFSSASYLIQVFRAKVGITPAKYRDCHRL</sequence>
<dbReference type="GO" id="GO:0000976">
    <property type="term" value="F:transcription cis-regulatory region binding"/>
    <property type="evidence" value="ECO:0007669"/>
    <property type="project" value="TreeGrafter"/>
</dbReference>
<evidence type="ECO:0000256" key="1">
    <source>
        <dbReference type="ARBA" id="ARBA00023015"/>
    </source>
</evidence>
<dbReference type="KEGG" id="pnd:Pla175_04120"/>